<evidence type="ECO:0000259" key="5">
    <source>
        <dbReference type="SMART" id="SM00382"/>
    </source>
</evidence>
<dbReference type="GO" id="GO:0005524">
    <property type="term" value="F:ATP binding"/>
    <property type="evidence" value="ECO:0007669"/>
    <property type="project" value="UniProtKB-KW"/>
</dbReference>
<accession>A0A0M9FU92</accession>
<feature type="compositionally biased region" description="Low complexity" evidence="4">
    <location>
        <begin position="441"/>
        <end position="456"/>
    </location>
</feature>
<dbReference type="PANTHER" id="PTHR23389">
    <property type="entry name" value="CHROMOSOME TRANSMISSION FIDELITY FACTOR 18"/>
    <property type="match status" value="1"/>
</dbReference>
<feature type="region of interest" description="Disordered" evidence="4">
    <location>
        <begin position="407"/>
        <end position="456"/>
    </location>
</feature>
<feature type="region of interest" description="Disordered" evidence="4">
    <location>
        <begin position="1"/>
        <end position="55"/>
    </location>
</feature>
<dbReference type="Gene3D" id="1.10.8.60">
    <property type="match status" value="1"/>
</dbReference>
<dbReference type="GO" id="GO:0006260">
    <property type="term" value="P:DNA replication"/>
    <property type="evidence" value="ECO:0007669"/>
    <property type="project" value="UniProtKB-KW"/>
</dbReference>
<dbReference type="PANTHER" id="PTHR23389:SF3">
    <property type="entry name" value="CHROMOSOME TRANSMISSION FIDELITY PROTEIN 18 HOMOLOG"/>
    <property type="match status" value="1"/>
</dbReference>
<sequence>MNFEEMWREAMEEEATQQQPQQQQQGPHLAGTVRGTNATTAPNAKGEDDYDEFSDDELLQLMPRANDPAPMISATAASSLVAPAIVSPTAIPQQVEARRTCEGPPTNASSTSTPHAQTATTVQRRRSVVPPRGVLDFPPTKATSYMMRGDGGQVRWVTAGAFAGATSAALHTGRRHNQSRKRAREAAAAAAAAVIEVHDDDDEAQQHEVIKVDSSSSSCASFVGSGEDSGSDGEDDLPVTDTIMDSSASDSDSQPSSRSLQQQYGAASHFLRDGVNVKDMLREIYTAEAEKQEQLRSNEEATETERGAEEAKEVASPRDEEGNERHRLPDEPTPYDPFLTPHRTASSHIARLSSSADTRHASSSSGELWVTKYKPQLFREVLSDESINLRLLQWLKSWDAYVFPEASSSSSSSSSGGGGAARSAKHGGGMTASASSFHKGTSSLLPSTAPSAAATPPEERIAVLTGPPGVGKTTLVHVLAAHCGYEVIEVNASVERTASRLEALIKTAVSAAGPAPGGRLRRAQTASIAATPATTTTVPAAEAKEAADEAAPTSLVQHLLRPKCLVIDEMDGIANSSVAAYLVQQQLHRPVFCLCNDLYVPSLRALRQRCSHVYYLPPIRPQRLLARLEEIARREHMTSLDQTALAELISTSGGDVRSCVNTMQFINSVVHQQQQQQGGGGGAVPRRHTITELIRRMQGKDTRLALKESWQLLFTRPERSKAVQLLKLECGVDYEGLVEAAAVQHHRQHIVEARRRQERERAIGKASYPAGSERDLYARDINERGGREDQRDGRPLPPSKEQEKVAYGFRVDPGYLYAAQQLDRCPDTAGLVDGLQENYLGRAYTDYSFARTCATAGGFSQQDVVVAAAFQHPQTMMGTAERLNQVCALTCYVHCSTAARGARIEFPREQATLRRLQSASQHTAQQFRGGCRPHIAAFLSGAEIASTDVAPMLLRCLFDRSLRLPAHSITSFSRLPPADQRLLQASVARHVEYGLSYEKDRQYTPPFNGGVAGANRFGSFLSGSAEDEVPWRLTPEMDELLAGIVRPMERTLLGGYGGGGGRGTSFFQRSRYGDSGSSGAHTPSNYVKGNGASSTTVAAAAGRPSLSSVLLPLKNEIRQILVGEIRRYRILQSVEFLQKQQQQQHDAVADAGVAAATAPPPVQVKRPREGDSCAKPDSAAGVTVKAEGAGVPVLRKVKREGEEGKVEAAPKEEETTTARPAARRDFFGRPIADAPAVNHRAARILNTTTTTTTTTASPPSSSPSPSPTGGSGNSGFPRSQPHQPLSTRAYVRYVYQDGSTNAVKMPAVLADF</sequence>
<keyword evidence="2" id="KW-0547">Nucleotide-binding</keyword>
<dbReference type="InterPro" id="IPR027417">
    <property type="entry name" value="P-loop_NTPase"/>
</dbReference>
<dbReference type="InterPro" id="IPR003593">
    <property type="entry name" value="AAA+_ATPase"/>
</dbReference>
<dbReference type="EMBL" id="LGTL01000021">
    <property type="protein sequence ID" value="KPA76143.1"/>
    <property type="molecule type" value="Genomic_DNA"/>
</dbReference>
<dbReference type="CDD" id="cd18140">
    <property type="entry name" value="HLD_clamp_RFC"/>
    <property type="match status" value="1"/>
</dbReference>
<dbReference type="GeneID" id="26908195"/>
<evidence type="ECO:0000256" key="2">
    <source>
        <dbReference type="ARBA" id="ARBA00022741"/>
    </source>
</evidence>
<feature type="region of interest" description="Disordered" evidence="4">
    <location>
        <begin position="1160"/>
        <end position="1179"/>
    </location>
</feature>
<dbReference type="SMART" id="SM00382">
    <property type="entry name" value="AAA"/>
    <property type="match status" value="1"/>
</dbReference>
<organism evidence="6 7">
    <name type="scientific">Leptomonas pyrrhocoris</name>
    <name type="common">Firebug parasite</name>
    <dbReference type="NCBI Taxonomy" id="157538"/>
    <lineage>
        <taxon>Eukaryota</taxon>
        <taxon>Discoba</taxon>
        <taxon>Euglenozoa</taxon>
        <taxon>Kinetoplastea</taxon>
        <taxon>Metakinetoplastina</taxon>
        <taxon>Trypanosomatida</taxon>
        <taxon>Trypanosomatidae</taxon>
        <taxon>Leishmaniinae</taxon>
        <taxon>Leptomonas</taxon>
    </lineage>
</organism>
<protein>
    <recommendedName>
        <fullName evidence="5">AAA+ ATPase domain-containing protein</fullName>
    </recommendedName>
</protein>
<dbReference type="Proteomes" id="UP000037923">
    <property type="component" value="Unassembled WGS sequence"/>
</dbReference>
<dbReference type="OMA" id="VARHVEY"/>
<feature type="compositionally biased region" description="Low complexity" evidence="4">
    <location>
        <begin position="245"/>
        <end position="263"/>
    </location>
</feature>
<feature type="region of interest" description="Disordered" evidence="4">
    <location>
        <begin position="291"/>
        <end position="336"/>
    </location>
</feature>
<dbReference type="InterPro" id="IPR003959">
    <property type="entry name" value="ATPase_AAA_core"/>
</dbReference>
<dbReference type="GO" id="GO:0003677">
    <property type="term" value="F:DNA binding"/>
    <property type="evidence" value="ECO:0007669"/>
    <property type="project" value="TreeGrafter"/>
</dbReference>
<feature type="region of interest" description="Disordered" evidence="4">
    <location>
        <begin position="210"/>
        <end position="264"/>
    </location>
</feature>
<feature type="region of interest" description="Disordered" evidence="4">
    <location>
        <begin position="97"/>
        <end position="122"/>
    </location>
</feature>
<feature type="compositionally biased region" description="Low complexity" evidence="4">
    <location>
        <begin position="214"/>
        <end position="228"/>
    </location>
</feature>
<comment type="caution">
    <text evidence="6">The sequence shown here is derived from an EMBL/GenBank/DDBJ whole genome shotgun (WGS) entry which is preliminary data.</text>
</comment>
<name>A0A0M9FU92_LEPPY</name>
<feature type="compositionally biased region" description="Polar residues" evidence="4">
    <location>
        <begin position="1075"/>
        <end position="1087"/>
    </location>
</feature>
<feature type="region of interest" description="Disordered" evidence="4">
    <location>
        <begin position="1248"/>
        <end position="1284"/>
    </location>
</feature>
<feature type="compositionally biased region" description="Low complexity" evidence="4">
    <location>
        <begin position="1248"/>
        <end position="1259"/>
    </location>
</feature>
<feature type="region of interest" description="Disordered" evidence="4">
    <location>
        <begin position="1197"/>
        <end position="1225"/>
    </location>
</feature>
<dbReference type="CDD" id="cd00009">
    <property type="entry name" value="AAA"/>
    <property type="match status" value="1"/>
</dbReference>
<feature type="compositionally biased region" description="Polar residues" evidence="4">
    <location>
        <begin position="106"/>
        <end position="122"/>
    </location>
</feature>
<evidence type="ECO:0000256" key="3">
    <source>
        <dbReference type="ARBA" id="ARBA00022840"/>
    </source>
</evidence>
<feature type="region of interest" description="Disordered" evidence="4">
    <location>
        <begin position="783"/>
        <end position="803"/>
    </location>
</feature>
<feature type="compositionally biased region" description="Basic and acidic residues" evidence="4">
    <location>
        <begin position="291"/>
        <end position="330"/>
    </location>
</feature>
<proteinExistence type="predicted"/>
<dbReference type="GO" id="GO:0016887">
    <property type="term" value="F:ATP hydrolysis activity"/>
    <property type="evidence" value="ECO:0007669"/>
    <property type="project" value="InterPro"/>
</dbReference>
<dbReference type="SUPFAM" id="SSF52540">
    <property type="entry name" value="P-loop containing nucleoside triphosphate hydrolases"/>
    <property type="match status" value="1"/>
</dbReference>
<dbReference type="VEuPathDB" id="TriTrypDB:LpyrH10_21_0460"/>
<gene>
    <name evidence="6" type="ORF">ABB37_07910</name>
</gene>
<reference evidence="6 7" key="1">
    <citation type="submission" date="2015-07" db="EMBL/GenBank/DDBJ databases">
        <title>High-quality genome of monoxenous trypanosomatid Leptomonas pyrrhocoris.</title>
        <authorList>
            <person name="Flegontov P."/>
            <person name="Butenko A."/>
            <person name="Firsov S."/>
            <person name="Vlcek C."/>
            <person name="Logacheva M.D."/>
            <person name="Field M."/>
            <person name="Filatov D."/>
            <person name="Flegontova O."/>
            <person name="Gerasimov E."/>
            <person name="Jackson A.P."/>
            <person name="Kelly S."/>
            <person name="Opperdoes F."/>
            <person name="O'Reilly A."/>
            <person name="Votypka J."/>
            <person name="Yurchenko V."/>
            <person name="Lukes J."/>
        </authorList>
    </citation>
    <scope>NUCLEOTIDE SEQUENCE [LARGE SCALE GENOMIC DNA]</scope>
    <source>
        <strain evidence="6">H10</strain>
    </source>
</reference>
<evidence type="ECO:0000256" key="4">
    <source>
        <dbReference type="SAM" id="MobiDB-lite"/>
    </source>
</evidence>
<dbReference type="Pfam" id="PF00004">
    <property type="entry name" value="AAA"/>
    <property type="match status" value="1"/>
</dbReference>
<keyword evidence="7" id="KW-1185">Reference proteome</keyword>
<dbReference type="Gene3D" id="3.40.50.300">
    <property type="entry name" value="P-loop containing nucleotide triphosphate hydrolases"/>
    <property type="match status" value="1"/>
</dbReference>
<evidence type="ECO:0000256" key="1">
    <source>
        <dbReference type="ARBA" id="ARBA00022705"/>
    </source>
</evidence>
<keyword evidence="3" id="KW-0067">ATP-binding</keyword>
<feature type="compositionally biased region" description="Basic and acidic residues" evidence="4">
    <location>
        <begin position="1"/>
        <end position="10"/>
    </location>
</feature>
<dbReference type="RefSeq" id="XP_015654582.1">
    <property type="nucleotide sequence ID" value="XM_015806711.1"/>
</dbReference>
<dbReference type="GO" id="GO:0005634">
    <property type="term" value="C:nucleus"/>
    <property type="evidence" value="ECO:0007669"/>
    <property type="project" value="TreeGrafter"/>
</dbReference>
<feature type="compositionally biased region" description="Acidic residues" evidence="4">
    <location>
        <begin position="229"/>
        <end position="238"/>
    </location>
</feature>
<feature type="region of interest" description="Disordered" evidence="4">
    <location>
        <begin position="1064"/>
        <end position="1088"/>
    </location>
</feature>
<evidence type="ECO:0000313" key="6">
    <source>
        <dbReference type="EMBL" id="KPA76143.1"/>
    </source>
</evidence>
<dbReference type="InterPro" id="IPR047854">
    <property type="entry name" value="RFC_lid"/>
</dbReference>
<evidence type="ECO:0000313" key="7">
    <source>
        <dbReference type="Proteomes" id="UP000037923"/>
    </source>
</evidence>
<keyword evidence="1" id="KW-0235">DNA replication</keyword>
<feature type="domain" description="AAA+ ATPase" evidence="5">
    <location>
        <begin position="458"/>
        <end position="618"/>
    </location>
</feature>
<feature type="compositionally biased region" description="Basic and acidic residues" evidence="4">
    <location>
        <begin position="1199"/>
        <end position="1225"/>
    </location>
</feature>
<feature type="compositionally biased region" description="Gly residues" evidence="4">
    <location>
        <begin position="415"/>
        <end position="430"/>
    </location>
</feature>
<dbReference type="OrthoDB" id="2195431at2759"/>